<feature type="domain" description="Chorismate-utilising enzyme C-terminal" evidence="1">
    <location>
        <begin position="160"/>
        <end position="414"/>
    </location>
</feature>
<dbReference type="InterPro" id="IPR005801">
    <property type="entry name" value="ADC_synthase"/>
</dbReference>
<dbReference type="Proteomes" id="UP000624703">
    <property type="component" value="Unassembled WGS sequence"/>
</dbReference>
<dbReference type="InterPro" id="IPR019999">
    <property type="entry name" value="Anth_synth_I-like"/>
</dbReference>
<keyword evidence="3" id="KW-1185">Reference proteome</keyword>
<evidence type="ECO:0000313" key="3">
    <source>
        <dbReference type="Proteomes" id="UP000624703"/>
    </source>
</evidence>
<proteinExistence type="predicted"/>
<dbReference type="Pfam" id="PF00425">
    <property type="entry name" value="Chorismate_bind"/>
    <property type="match status" value="1"/>
</dbReference>
<dbReference type="GO" id="GO:0000162">
    <property type="term" value="P:L-tryptophan biosynthetic process"/>
    <property type="evidence" value="ECO:0007669"/>
    <property type="project" value="TreeGrafter"/>
</dbReference>
<dbReference type="InterPro" id="IPR005802">
    <property type="entry name" value="ADC_synth_comp_1"/>
</dbReference>
<evidence type="ECO:0000259" key="1">
    <source>
        <dbReference type="Pfam" id="PF00425"/>
    </source>
</evidence>
<dbReference type="GO" id="GO:0046820">
    <property type="term" value="F:4-amino-4-deoxychorismate synthase activity"/>
    <property type="evidence" value="ECO:0007669"/>
    <property type="project" value="UniProtKB-EC"/>
</dbReference>
<protein>
    <submittedName>
        <fullName evidence="2">Aminodeoxychorismate synthase component I</fullName>
        <ecNumber evidence="2">2.6.1.85</ecNumber>
    </submittedName>
</protein>
<accession>A0A8J7SI86</accession>
<reference evidence="2" key="1">
    <citation type="submission" date="2021-01" db="EMBL/GenBank/DDBJ databases">
        <title>Modified the classification status of verrucomicrobia.</title>
        <authorList>
            <person name="Feng X."/>
        </authorList>
    </citation>
    <scope>NUCLEOTIDE SEQUENCE</scope>
    <source>
        <strain evidence="2">_KCTC 22039</strain>
    </source>
</reference>
<dbReference type="PANTHER" id="PTHR11236:SF9">
    <property type="entry name" value="ANTHRANILATE SYNTHASE COMPONENT 1"/>
    <property type="match status" value="1"/>
</dbReference>
<gene>
    <name evidence="2" type="primary">pabB</name>
    <name evidence="2" type="ORF">JIN82_03765</name>
</gene>
<dbReference type="PANTHER" id="PTHR11236">
    <property type="entry name" value="AMINOBENZOATE/ANTHRANILATE SYNTHASE"/>
    <property type="match status" value="1"/>
</dbReference>
<sequence>MISTFPLVAPELVQLEFSPAEVVAGLQHLDGVVFYDSAGNFPADNDGRYSIIAAQPVSILSGCLYDADDFSQLQEVMELTELAFANLQLGPATFPFPLGGLFGSVDYSGEYCFGLYNQVLAYDHLADQWWQIGQLASEMLTPASDSNGFEMGEFQPQMQRADYIAKVDRIKEYIAAGDIYQVNLAQKFSAHVSGGSLLPLYQSLRESSPAPYALWMQLAGREVLSSSPELFLKMHGRRIETRPIKGTRPRCDDAEQDAAMARELAECEKERAELVMITDLERNDLGQVCEFGSVQVDRMLYVERLEQVYHLVSSVSGELREGISHLEALRACYPGGSITGAPKKRAMEIIDELEPVARGLYTGTVGFLGANGVSQFNIVIRSLVREHGEIHYHVGAGIVADSISVNEFEETLHKARGMRMAVESWQNKPSQ</sequence>
<dbReference type="Gene3D" id="3.60.120.10">
    <property type="entry name" value="Anthranilate synthase"/>
    <property type="match status" value="1"/>
</dbReference>
<dbReference type="EC" id="2.6.1.85" evidence="2"/>
<dbReference type="PRINTS" id="PR00095">
    <property type="entry name" value="ANTSNTHASEI"/>
</dbReference>
<dbReference type="AlphaFoldDB" id="A0A8J7SI86"/>
<organism evidence="2 3">
    <name type="scientific">Persicirhabdus sediminis</name>
    <dbReference type="NCBI Taxonomy" id="454144"/>
    <lineage>
        <taxon>Bacteria</taxon>
        <taxon>Pseudomonadati</taxon>
        <taxon>Verrucomicrobiota</taxon>
        <taxon>Verrucomicrobiia</taxon>
        <taxon>Verrucomicrobiales</taxon>
        <taxon>Verrucomicrobiaceae</taxon>
        <taxon>Persicirhabdus</taxon>
    </lineage>
</organism>
<dbReference type="GO" id="GO:0009396">
    <property type="term" value="P:folic acid-containing compound biosynthetic process"/>
    <property type="evidence" value="ECO:0007669"/>
    <property type="project" value="InterPro"/>
</dbReference>
<comment type="caution">
    <text evidence="2">The sequence shown here is derived from an EMBL/GenBank/DDBJ whole genome shotgun (WGS) entry which is preliminary data.</text>
</comment>
<dbReference type="EMBL" id="JAENIM010000021">
    <property type="protein sequence ID" value="MBK1790271.1"/>
    <property type="molecule type" value="Genomic_DNA"/>
</dbReference>
<dbReference type="RefSeq" id="WP_200310308.1">
    <property type="nucleotide sequence ID" value="NZ_JAENIM010000021.1"/>
</dbReference>
<dbReference type="NCBIfam" id="TIGR00553">
    <property type="entry name" value="pabB"/>
    <property type="match status" value="1"/>
</dbReference>
<evidence type="ECO:0000313" key="2">
    <source>
        <dbReference type="EMBL" id="MBK1790271.1"/>
    </source>
</evidence>
<keyword evidence="2" id="KW-0032">Aminotransferase</keyword>
<name>A0A8J7SI86_9BACT</name>
<dbReference type="InterPro" id="IPR015890">
    <property type="entry name" value="Chorismate_C"/>
</dbReference>
<dbReference type="SUPFAM" id="SSF56322">
    <property type="entry name" value="ADC synthase"/>
    <property type="match status" value="1"/>
</dbReference>
<keyword evidence="2" id="KW-0808">Transferase</keyword>